<accession>A0ABX7NJC3</accession>
<reference evidence="3 4" key="1">
    <citation type="submission" date="2021-02" db="EMBL/GenBank/DDBJ databases">
        <title>De Novo genome assembly of isolated myxobacteria.</title>
        <authorList>
            <person name="Stevens D.C."/>
        </authorList>
    </citation>
    <scope>NUCLEOTIDE SEQUENCE [LARGE SCALE GENOMIC DNA]</scope>
    <source>
        <strain evidence="3 4">SCHIC003</strain>
    </source>
</reference>
<organism evidence="3 4">
    <name type="scientific">Myxococcus landrumensis</name>
    <dbReference type="NCBI Taxonomy" id="2813577"/>
    <lineage>
        <taxon>Bacteria</taxon>
        <taxon>Pseudomonadati</taxon>
        <taxon>Myxococcota</taxon>
        <taxon>Myxococcia</taxon>
        <taxon>Myxococcales</taxon>
        <taxon>Cystobacterineae</taxon>
        <taxon>Myxococcaceae</taxon>
        <taxon>Myxococcus</taxon>
    </lineage>
</organism>
<keyword evidence="2" id="KW-1133">Transmembrane helix</keyword>
<evidence type="ECO:0000256" key="2">
    <source>
        <dbReference type="SAM" id="Phobius"/>
    </source>
</evidence>
<keyword evidence="2" id="KW-0812">Transmembrane</keyword>
<evidence type="ECO:0000256" key="1">
    <source>
        <dbReference type="SAM" id="MobiDB-lite"/>
    </source>
</evidence>
<name>A0ABX7NJC3_9BACT</name>
<evidence type="ECO:0000313" key="4">
    <source>
        <dbReference type="Proteomes" id="UP000663090"/>
    </source>
</evidence>
<proteinExistence type="predicted"/>
<feature type="transmembrane region" description="Helical" evidence="2">
    <location>
        <begin position="30"/>
        <end position="55"/>
    </location>
</feature>
<keyword evidence="4" id="KW-1185">Reference proteome</keyword>
<sequence>MSGRESAVTTGRKGARASARNTRARSLRPWPLTFATAVSLGLLVYIATTSLPYLVSSPTTDPNFGALNHCLARALPEARLGWAVSPDASRAAVFSPHAVAVCGPGDSTSLRKLAGTLAIAFDSDNHLWLSAGGRLLRDDGATLSPMGDFAPMALAGTARGMLALDASGHLVSVDSSGTVLAQTLLPGNAGRLFVGAEGLLAAVLLDGHLGVYDTHTLAPRELDIPCPVESLWWLDSPDQMLIGCTPPGAPSYVLDARTGTRREVPARHLAPARRLSGRPLYVQGCDGFPCTAPPP</sequence>
<dbReference type="SUPFAM" id="SSF63829">
    <property type="entry name" value="Calcium-dependent phosphotriesterase"/>
    <property type="match status" value="1"/>
</dbReference>
<dbReference type="EMBL" id="CP071091">
    <property type="protein sequence ID" value="QSQ18474.1"/>
    <property type="molecule type" value="Genomic_DNA"/>
</dbReference>
<evidence type="ECO:0000313" key="3">
    <source>
        <dbReference type="EMBL" id="QSQ18474.1"/>
    </source>
</evidence>
<gene>
    <name evidence="3" type="ORF">JY572_30645</name>
</gene>
<evidence type="ECO:0008006" key="5">
    <source>
        <dbReference type="Google" id="ProtNLM"/>
    </source>
</evidence>
<feature type="region of interest" description="Disordered" evidence="1">
    <location>
        <begin position="1"/>
        <end position="22"/>
    </location>
</feature>
<protein>
    <recommendedName>
        <fullName evidence="5">Lipoprotein</fullName>
    </recommendedName>
</protein>
<dbReference type="Proteomes" id="UP000663090">
    <property type="component" value="Chromosome"/>
</dbReference>
<keyword evidence="2" id="KW-0472">Membrane</keyword>